<reference evidence="1 2" key="1">
    <citation type="submission" date="2019-12" db="EMBL/GenBank/DDBJ databases">
        <authorList>
            <person name="Li C."/>
            <person name="Zhao J."/>
        </authorList>
    </citation>
    <scope>NUCLEOTIDE SEQUENCE [LARGE SCALE GENOMIC DNA]</scope>
    <source>
        <strain evidence="1 2">NEAU-DD11</strain>
    </source>
</reference>
<dbReference type="GO" id="GO:0032259">
    <property type="term" value="P:methylation"/>
    <property type="evidence" value="ECO:0007669"/>
    <property type="project" value="UniProtKB-KW"/>
</dbReference>
<keyword evidence="2" id="KW-1185">Reference proteome</keyword>
<dbReference type="Proteomes" id="UP000443353">
    <property type="component" value="Unassembled WGS sequence"/>
</dbReference>
<dbReference type="EMBL" id="WSES01000012">
    <property type="protein sequence ID" value="MVW64234.1"/>
    <property type="molecule type" value="Genomic_DNA"/>
</dbReference>
<protein>
    <submittedName>
        <fullName evidence="1">SAM-dependent methyltransferase</fullName>
    </submittedName>
</protein>
<proteinExistence type="predicted"/>
<comment type="caution">
    <text evidence="1">The sequence shown here is derived from an EMBL/GenBank/DDBJ whole genome shotgun (WGS) entry which is preliminary data.</text>
</comment>
<evidence type="ECO:0000313" key="2">
    <source>
        <dbReference type="Proteomes" id="UP000443353"/>
    </source>
</evidence>
<keyword evidence="1" id="KW-0489">Methyltransferase</keyword>
<organism evidence="1 2">
    <name type="scientific">Massilia cellulosiltytica</name>
    <dbReference type="NCBI Taxonomy" id="2683234"/>
    <lineage>
        <taxon>Bacteria</taxon>
        <taxon>Pseudomonadati</taxon>
        <taxon>Pseudomonadota</taxon>
        <taxon>Betaproteobacteria</taxon>
        <taxon>Burkholderiales</taxon>
        <taxon>Oxalobacteraceae</taxon>
        <taxon>Telluria group</taxon>
        <taxon>Massilia</taxon>
    </lineage>
</organism>
<dbReference type="GO" id="GO:0008168">
    <property type="term" value="F:methyltransferase activity"/>
    <property type="evidence" value="ECO:0007669"/>
    <property type="project" value="UniProtKB-KW"/>
</dbReference>
<dbReference type="AlphaFoldDB" id="A0A7X3KAM8"/>
<gene>
    <name evidence="1" type="ORF">GPY61_30345</name>
</gene>
<accession>A0A7X3KAM8</accession>
<evidence type="ECO:0000313" key="1">
    <source>
        <dbReference type="EMBL" id="MVW64234.1"/>
    </source>
</evidence>
<name>A0A7X3KAM8_9BURK</name>
<sequence>MPEDFLDAHERHYDDAQSLYAQRRWANADHLFGIAAECGLKTLTVNFKGAPLAKNERRHVSEASKPLDAWDIFESYRSGHVMAGRFALPVANPFANWDVSQRYARQSHFDQAVVDPHRDGANIVKNLINTARMEGLV</sequence>
<keyword evidence="1" id="KW-0808">Transferase</keyword>